<name>A0A151I114_9HYME</name>
<dbReference type="Pfam" id="PF02017">
    <property type="entry name" value="CIDE-N"/>
    <property type="match status" value="1"/>
</dbReference>
<keyword evidence="1 2" id="KW-0053">Apoptosis</keyword>
<organism evidence="4 5">
    <name type="scientific">Atta colombica</name>
    <dbReference type="NCBI Taxonomy" id="520822"/>
    <lineage>
        <taxon>Eukaryota</taxon>
        <taxon>Metazoa</taxon>
        <taxon>Ecdysozoa</taxon>
        <taxon>Arthropoda</taxon>
        <taxon>Hexapoda</taxon>
        <taxon>Insecta</taxon>
        <taxon>Pterygota</taxon>
        <taxon>Neoptera</taxon>
        <taxon>Endopterygota</taxon>
        <taxon>Hymenoptera</taxon>
        <taxon>Apocrita</taxon>
        <taxon>Aculeata</taxon>
        <taxon>Formicoidea</taxon>
        <taxon>Formicidae</taxon>
        <taxon>Myrmicinae</taxon>
        <taxon>Atta</taxon>
    </lineage>
</organism>
<dbReference type="PANTHER" id="PTHR12306:SF15">
    <property type="entry name" value="DNAATION FACTOR-RELATED PROTEIN 1, ISOFORM B-RELATED"/>
    <property type="match status" value="1"/>
</dbReference>
<proteinExistence type="predicted"/>
<evidence type="ECO:0000313" key="5">
    <source>
        <dbReference type="Proteomes" id="UP000078540"/>
    </source>
</evidence>
<dbReference type="PROSITE" id="PS51135">
    <property type="entry name" value="CIDE_N"/>
    <property type="match status" value="1"/>
</dbReference>
<dbReference type="InterPro" id="IPR003508">
    <property type="entry name" value="CIDE-N_dom"/>
</dbReference>
<dbReference type="AlphaFoldDB" id="A0A151I114"/>
<dbReference type="Gene3D" id="3.10.20.10">
    <property type="match status" value="1"/>
</dbReference>
<dbReference type="CDD" id="cd01615">
    <property type="entry name" value="CIDE_N"/>
    <property type="match status" value="1"/>
</dbReference>
<evidence type="ECO:0000259" key="3">
    <source>
        <dbReference type="PROSITE" id="PS51135"/>
    </source>
</evidence>
<reference evidence="4 5" key="1">
    <citation type="submission" date="2015-09" db="EMBL/GenBank/DDBJ databases">
        <title>Atta colombica WGS genome.</title>
        <authorList>
            <person name="Nygaard S."/>
            <person name="Hu H."/>
            <person name="Boomsma J."/>
            <person name="Zhang G."/>
        </authorList>
    </citation>
    <scope>NUCLEOTIDE SEQUENCE [LARGE SCALE GENOMIC DNA]</scope>
    <source>
        <strain evidence="4">Treedump-2</strain>
        <tissue evidence="4">Whole body</tissue>
    </source>
</reference>
<protein>
    <submittedName>
        <fullName evidence="4">Cell death activator CIDE-B</fullName>
    </submittedName>
</protein>
<dbReference type="OrthoDB" id="6475906at2759"/>
<feature type="domain" description="CIDE-N" evidence="3">
    <location>
        <begin position="11"/>
        <end position="89"/>
    </location>
</feature>
<dbReference type="GO" id="GO:0006915">
    <property type="term" value="P:apoptotic process"/>
    <property type="evidence" value="ECO:0007669"/>
    <property type="project" value="UniProtKB-UniRule"/>
</dbReference>
<evidence type="ECO:0000256" key="1">
    <source>
        <dbReference type="ARBA" id="ARBA00022703"/>
    </source>
</evidence>
<dbReference type="EMBL" id="KQ976581">
    <property type="protein sequence ID" value="KYM79878.1"/>
    <property type="molecule type" value="Genomic_DNA"/>
</dbReference>
<accession>A0A151I114</accession>
<gene>
    <name evidence="4" type="ORF">ALC53_09679</name>
</gene>
<sequence length="203" mass="22362">MSETTGVTQGVGNPYKIVDHTRERRKGITASSLKELTNVARNRLAFPVDADLTIVLEQDGTEVDDEEYFATLERNTSLMVLHGDQKWAAVGSSKTASRCIVVDNVDNAEGGSKVDKIRRRRTLIEPLVSSLHSDPSHISLLGGTELETLSDMDPDSLGDIVPDRLFLEQLKEASGRFLVEKRQAQESMALLQMYASGGEMERA</sequence>
<dbReference type="SUPFAM" id="SSF54277">
    <property type="entry name" value="CAD &amp; PB1 domains"/>
    <property type="match status" value="1"/>
</dbReference>
<dbReference type="STRING" id="520822.A0A151I114"/>
<dbReference type="PANTHER" id="PTHR12306">
    <property type="entry name" value="CELL DEATH ACTIVATOR CIDE"/>
    <property type="match status" value="1"/>
</dbReference>
<keyword evidence="5" id="KW-1185">Reference proteome</keyword>
<evidence type="ECO:0000313" key="4">
    <source>
        <dbReference type="EMBL" id="KYM79878.1"/>
    </source>
</evidence>
<dbReference type="SMART" id="SM00266">
    <property type="entry name" value="CAD"/>
    <property type="match status" value="1"/>
</dbReference>
<dbReference type="GO" id="GO:0042981">
    <property type="term" value="P:regulation of apoptotic process"/>
    <property type="evidence" value="ECO:0007669"/>
    <property type="project" value="TreeGrafter"/>
</dbReference>
<dbReference type="Proteomes" id="UP000078540">
    <property type="component" value="Unassembled WGS sequence"/>
</dbReference>
<dbReference type="KEGG" id="acoc:108689773"/>
<evidence type="ECO:0000256" key="2">
    <source>
        <dbReference type="PROSITE-ProRule" id="PRU00447"/>
    </source>
</evidence>